<proteinExistence type="predicted"/>
<protein>
    <submittedName>
        <fullName evidence="1">Uncharacterized protein</fullName>
    </submittedName>
</protein>
<evidence type="ECO:0000313" key="1">
    <source>
        <dbReference type="EMBL" id="GFY83206.1"/>
    </source>
</evidence>
<gene>
    <name evidence="1" type="ORF">Acr_02g0014460</name>
</gene>
<comment type="caution">
    <text evidence="1">The sequence shown here is derived from an EMBL/GenBank/DDBJ whole genome shotgun (WGS) entry which is preliminary data.</text>
</comment>
<name>A0A7J0EAJ6_9ERIC</name>
<evidence type="ECO:0000313" key="2">
    <source>
        <dbReference type="Proteomes" id="UP000585474"/>
    </source>
</evidence>
<organism evidence="1 2">
    <name type="scientific">Actinidia rufa</name>
    <dbReference type="NCBI Taxonomy" id="165716"/>
    <lineage>
        <taxon>Eukaryota</taxon>
        <taxon>Viridiplantae</taxon>
        <taxon>Streptophyta</taxon>
        <taxon>Embryophyta</taxon>
        <taxon>Tracheophyta</taxon>
        <taxon>Spermatophyta</taxon>
        <taxon>Magnoliopsida</taxon>
        <taxon>eudicotyledons</taxon>
        <taxon>Gunneridae</taxon>
        <taxon>Pentapetalae</taxon>
        <taxon>asterids</taxon>
        <taxon>Ericales</taxon>
        <taxon>Actinidiaceae</taxon>
        <taxon>Actinidia</taxon>
    </lineage>
</organism>
<sequence length="96" mass="10487">MGKNEARGFVAGGACFGKARGDRVRKSRECDEGESDRIELTPDLVGAVTSLCVIQRKKRMARQRRSSLNVLDFLARAATTRTSDMISGSSVKTFGF</sequence>
<accession>A0A7J0EAJ6</accession>
<dbReference type="OrthoDB" id="757982at2759"/>
<dbReference type="EMBL" id="BJWL01000002">
    <property type="protein sequence ID" value="GFY83206.1"/>
    <property type="molecule type" value="Genomic_DNA"/>
</dbReference>
<dbReference type="AlphaFoldDB" id="A0A7J0EAJ6"/>
<keyword evidence="2" id="KW-1185">Reference proteome</keyword>
<dbReference type="Proteomes" id="UP000585474">
    <property type="component" value="Unassembled WGS sequence"/>
</dbReference>
<reference evidence="1 2" key="1">
    <citation type="submission" date="2019-07" db="EMBL/GenBank/DDBJ databases">
        <title>De Novo Assembly of kiwifruit Actinidia rufa.</title>
        <authorList>
            <person name="Sugita-Konishi S."/>
            <person name="Sato K."/>
            <person name="Mori E."/>
            <person name="Abe Y."/>
            <person name="Kisaki G."/>
            <person name="Hamano K."/>
            <person name="Suezawa K."/>
            <person name="Otani M."/>
            <person name="Fukuda T."/>
            <person name="Manabe T."/>
            <person name="Gomi K."/>
            <person name="Tabuchi M."/>
            <person name="Akimitsu K."/>
            <person name="Kataoka I."/>
        </authorList>
    </citation>
    <scope>NUCLEOTIDE SEQUENCE [LARGE SCALE GENOMIC DNA]</scope>
    <source>
        <strain evidence="2">cv. Fuchu</strain>
    </source>
</reference>